<sequence>MMRVHTRVERLPLRAPFRISRGVKTHAEVVLAELGDGSFTGLGECVPYARYGETPASVSAQLEAAAMRLAAGEPARVVAASMPAGAARNALDCALWDLEARRDGRSVAESLGRHLPQTLTTAVTISLAEPEAMRDAAAAAADAPLLKVKLDADRPAERLLAVAEAAPDARLIVDPNESWTLAVLQAMAGPISRLRVAVVEQPLPAGEDAVLAGLTYPAPICADESVHTAADVEQAARRYQMVNVKLDKAGGLTEALAMADRARALGLGVMAGCMVSSSLAIAPALFVGGVADLVDLDGPWWLREDRPGGCRLQGGMLLSPQPGFWGEPGSRP</sequence>
<evidence type="ECO:0000256" key="1">
    <source>
        <dbReference type="ARBA" id="ARBA00008031"/>
    </source>
</evidence>
<feature type="active site" description="Proton acceptor; specific for (R)-substrate epimerization" evidence="5">
    <location>
        <position position="149"/>
    </location>
</feature>
<dbReference type="InterPro" id="IPR034603">
    <property type="entry name" value="Dipeptide_epimerase"/>
</dbReference>
<keyword evidence="4 7" id="KW-0413">Isomerase</keyword>
<keyword evidence="3 6" id="KW-0460">Magnesium</keyword>
<feature type="transmembrane region" description="Helical" evidence="8">
    <location>
        <begin position="264"/>
        <end position="291"/>
    </location>
</feature>
<keyword evidence="8" id="KW-0472">Membrane</keyword>
<dbReference type="RefSeq" id="WP_111276562.1">
    <property type="nucleotide sequence ID" value="NZ_QFYS01000005.1"/>
</dbReference>
<dbReference type="PANTHER" id="PTHR48080:SF3">
    <property type="entry name" value="ENOLASE SUPERFAMILY MEMBER DDB_G0284701"/>
    <property type="match status" value="1"/>
</dbReference>
<dbReference type="AlphaFoldDB" id="A0A328BGM3"/>
<keyword evidence="2 6" id="KW-0479">Metal-binding</keyword>
<evidence type="ECO:0000256" key="3">
    <source>
        <dbReference type="ARBA" id="ARBA00022842"/>
    </source>
</evidence>
<feature type="active site" description="Proton acceptor; specific for (S)-substrate epimerization" evidence="5">
    <location>
        <position position="245"/>
    </location>
</feature>
<keyword evidence="8" id="KW-1133">Transmembrane helix</keyword>
<reference evidence="10 11" key="1">
    <citation type="submission" date="2018-05" db="EMBL/GenBank/DDBJ databases">
        <authorList>
            <person name="Lanie J.A."/>
            <person name="Ng W.-L."/>
            <person name="Kazmierczak K.M."/>
            <person name="Andrzejewski T.M."/>
            <person name="Davidsen T.M."/>
            <person name="Wayne K.J."/>
            <person name="Tettelin H."/>
            <person name="Glass J.I."/>
            <person name="Rusch D."/>
            <person name="Podicherti R."/>
            <person name="Tsui H.-C.T."/>
            <person name="Winkler M.E."/>
        </authorList>
    </citation>
    <scope>NUCLEOTIDE SEQUENCE [LARGE SCALE GENOMIC DNA]</scope>
    <source>
        <strain evidence="10 11">BUT-10</strain>
    </source>
</reference>
<evidence type="ECO:0000259" key="9">
    <source>
        <dbReference type="SMART" id="SM00922"/>
    </source>
</evidence>
<evidence type="ECO:0000256" key="6">
    <source>
        <dbReference type="PIRSR" id="PIRSR634603-3"/>
    </source>
</evidence>
<dbReference type="EC" id="5.1.1.-" evidence="7"/>
<dbReference type="SFLD" id="SFLDG00180">
    <property type="entry name" value="muconate_cycloisomerase"/>
    <property type="match status" value="1"/>
</dbReference>
<evidence type="ECO:0000313" key="11">
    <source>
        <dbReference type="Proteomes" id="UP000249524"/>
    </source>
</evidence>
<dbReference type="Pfam" id="PF02746">
    <property type="entry name" value="MR_MLE_N"/>
    <property type="match status" value="1"/>
</dbReference>
<dbReference type="InterPro" id="IPR013341">
    <property type="entry name" value="Mandelate_racemase_N_dom"/>
</dbReference>
<dbReference type="SFLD" id="SFLDS00001">
    <property type="entry name" value="Enolase"/>
    <property type="match status" value="1"/>
</dbReference>
<keyword evidence="8" id="KW-0812">Transmembrane</keyword>
<dbReference type="SMART" id="SM00922">
    <property type="entry name" value="MR_MLE"/>
    <property type="match status" value="1"/>
</dbReference>
<proteinExistence type="inferred from homology"/>
<dbReference type="InterPro" id="IPR029065">
    <property type="entry name" value="Enolase_C-like"/>
</dbReference>
<gene>
    <name evidence="10" type="ORF">DJ019_12240</name>
</gene>
<dbReference type="Gene3D" id="3.30.390.10">
    <property type="entry name" value="Enolase-like, N-terminal domain"/>
    <property type="match status" value="1"/>
</dbReference>
<dbReference type="InterPro" id="IPR034593">
    <property type="entry name" value="DgoD-like"/>
</dbReference>
<dbReference type="CDD" id="cd03319">
    <property type="entry name" value="L-Ala-DL-Glu_epimerase"/>
    <property type="match status" value="1"/>
</dbReference>
<feature type="binding site" evidence="6">
    <location>
        <position position="200"/>
    </location>
    <ligand>
        <name>Mg(2+)</name>
        <dbReference type="ChEBI" id="CHEBI:18420"/>
    </ligand>
</feature>
<dbReference type="InterPro" id="IPR013342">
    <property type="entry name" value="Mandelate_racemase_C"/>
</dbReference>
<keyword evidence="11" id="KW-1185">Reference proteome</keyword>
<dbReference type="Pfam" id="PF13378">
    <property type="entry name" value="MR_MLE_C"/>
    <property type="match status" value="1"/>
</dbReference>
<dbReference type="PANTHER" id="PTHR48080">
    <property type="entry name" value="D-GALACTONATE DEHYDRATASE-RELATED"/>
    <property type="match status" value="1"/>
</dbReference>
<name>A0A328BGM3_9CAUL</name>
<evidence type="ECO:0000256" key="4">
    <source>
        <dbReference type="ARBA" id="ARBA00023235"/>
    </source>
</evidence>
<dbReference type="InterPro" id="IPR029017">
    <property type="entry name" value="Enolase-like_N"/>
</dbReference>
<dbReference type="Proteomes" id="UP000249524">
    <property type="component" value="Unassembled WGS sequence"/>
</dbReference>
<dbReference type="OrthoDB" id="9782675at2"/>
<evidence type="ECO:0000256" key="5">
    <source>
        <dbReference type="PIRSR" id="PIRSR634603-1"/>
    </source>
</evidence>
<dbReference type="InterPro" id="IPR018110">
    <property type="entry name" value="Mandel_Rmase/mucon_lact_enz_CS"/>
</dbReference>
<dbReference type="InterPro" id="IPR036849">
    <property type="entry name" value="Enolase-like_C_sf"/>
</dbReference>
<evidence type="ECO:0000256" key="8">
    <source>
        <dbReference type="SAM" id="Phobius"/>
    </source>
</evidence>
<comment type="cofactor">
    <cofactor evidence="6 7">
        <name>Mg(2+)</name>
        <dbReference type="ChEBI" id="CHEBI:18420"/>
    </cofactor>
    <text evidence="6 7">Binds 1 Mg(2+) ion per subunit.</text>
</comment>
<dbReference type="GO" id="GO:0000287">
    <property type="term" value="F:magnesium ion binding"/>
    <property type="evidence" value="ECO:0007669"/>
    <property type="project" value="UniProtKB-ARBA"/>
</dbReference>
<protein>
    <recommendedName>
        <fullName evidence="7">Dipeptide epimerase</fullName>
        <ecNumber evidence="7">5.1.1.-</ecNumber>
    </recommendedName>
</protein>
<dbReference type="SUPFAM" id="SSF51604">
    <property type="entry name" value="Enolase C-terminal domain-like"/>
    <property type="match status" value="1"/>
</dbReference>
<evidence type="ECO:0000256" key="7">
    <source>
        <dbReference type="RuleBase" id="RU366006"/>
    </source>
</evidence>
<feature type="domain" description="Mandelate racemase/muconate lactonizing enzyme C-terminal" evidence="9">
    <location>
        <begin position="130"/>
        <end position="221"/>
    </location>
</feature>
<feature type="binding site" evidence="6">
    <location>
        <position position="223"/>
    </location>
    <ligand>
        <name>Mg(2+)</name>
        <dbReference type="ChEBI" id="CHEBI:18420"/>
    </ligand>
</feature>
<dbReference type="NCBIfam" id="NF042940">
    <property type="entry name" value="racemase_DgcA"/>
    <property type="match status" value="1"/>
</dbReference>
<dbReference type="Gene3D" id="3.20.20.120">
    <property type="entry name" value="Enolase-like C-terminal domain"/>
    <property type="match status" value="1"/>
</dbReference>
<accession>A0A328BGM3</accession>
<dbReference type="GO" id="GO:0009063">
    <property type="term" value="P:amino acid catabolic process"/>
    <property type="evidence" value="ECO:0007669"/>
    <property type="project" value="InterPro"/>
</dbReference>
<dbReference type="PROSITE" id="PS00909">
    <property type="entry name" value="MR_MLE_2"/>
    <property type="match status" value="1"/>
</dbReference>
<dbReference type="GO" id="GO:0016855">
    <property type="term" value="F:racemase and epimerase activity, acting on amino acids and derivatives"/>
    <property type="evidence" value="ECO:0007669"/>
    <property type="project" value="UniProtKB-UniRule"/>
</dbReference>
<evidence type="ECO:0000256" key="2">
    <source>
        <dbReference type="ARBA" id="ARBA00022723"/>
    </source>
</evidence>
<dbReference type="SUPFAM" id="SSF54826">
    <property type="entry name" value="Enolase N-terminal domain-like"/>
    <property type="match status" value="1"/>
</dbReference>
<comment type="similarity">
    <text evidence="1 7">Belongs to the mandelate racemase/muconate lactonizing enzyme family.</text>
</comment>
<evidence type="ECO:0000313" key="10">
    <source>
        <dbReference type="EMBL" id="RAK65024.1"/>
    </source>
</evidence>
<dbReference type="EMBL" id="QFYS01000005">
    <property type="protein sequence ID" value="RAK65024.1"/>
    <property type="molecule type" value="Genomic_DNA"/>
</dbReference>
<organism evidence="10 11">
    <name type="scientific">Phenylobacterium kunshanense</name>
    <dbReference type="NCBI Taxonomy" id="1445034"/>
    <lineage>
        <taxon>Bacteria</taxon>
        <taxon>Pseudomonadati</taxon>
        <taxon>Pseudomonadota</taxon>
        <taxon>Alphaproteobacteria</taxon>
        <taxon>Caulobacterales</taxon>
        <taxon>Caulobacteraceae</taxon>
        <taxon>Phenylobacterium</taxon>
    </lineage>
</organism>
<dbReference type="SFLD" id="SFLDF00010">
    <property type="entry name" value="dipeptide_epimerase"/>
    <property type="match status" value="1"/>
</dbReference>
<feature type="binding site" evidence="6">
    <location>
        <position position="174"/>
    </location>
    <ligand>
        <name>Mg(2+)</name>
        <dbReference type="ChEBI" id="CHEBI:18420"/>
    </ligand>
</feature>
<comment type="caution">
    <text evidence="10">The sequence shown here is derived from an EMBL/GenBank/DDBJ whole genome shotgun (WGS) entry which is preliminary data.</text>
</comment>